<proteinExistence type="predicted"/>
<keyword evidence="2" id="KW-1185">Reference proteome</keyword>
<dbReference type="EMBL" id="JAAAIN010000239">
    <property type="protein sequence ID" value="KAG0317502.1"/>
    <property type="molecule type" value="Genomic_DNA"/>
</dbReference>
<dbReference type="OrthoDB" id="2386482at2759"/>
<protein>
    <submittedName>
        <fullName evidence="1">Uncharacterized protein</fullName>
    </submittedName>
</protein>
<accession>A0A9P6USP1</accession>
<evidence type="ECO:0000313" key="1">
    <source>
        <dbReference type="EMBL" id="KAG0317502.1"/>
    </source>
</evidence>
<comment type="caution">
    <text evidence="1">The sequence shown here is derived from an EMBL/GenBank/DDBJ whole genome shotgun (WGS) entry which is preliminary data.</text>
</comment>
<organism evidence="1 2">
    <name type="scientific">Linnemannia gamsii</name>
    <dbReference type="NCBI Taxonomy" id="64522"/>
    <lineage>
        <taxon>Eukaryota</taxon>
        <taxon>Fungi</taxon>
        <taxon>Fungi incertae sedis</taxon>
        <taxon>Mucoromycota</taxon>
        <taxon>Mortierellomycotina</taxon>
        <taxon>Mortierellomycetes</taxon>
        <taxon>Mortierellales</taxon>
        <taxon>Mortierellaceae</taxon>
        <taxon>Linnemannia</taxon>
    </lineage>
</organism>
<dbReference type="AlphaFoldDB" id="A0A9P6USP1"/>
<name>A0A9P6USP1_9FUNG</name>
<sequence>MEIQALEDEINAALARIATLEPLEAYYISLLQIPSDTSDRKSSFDATVGKQDERHQLYAIPPMIHDLAILHNDLSLSFQRHESNMKRNFNFPAIHPILMRSNQIRHEIDEYLAQDDAVKEVNMVHIDNNKKMLAKVCKFLG</sequence>
<gene>
    <name evidence="1" type="ORF">BGZ97_005255</name>
</gene>
<dbReference type="Proteomes" id="UP000823405">
    <property type="component" value="Unassembled WGS sequence"/>
</dbReference>
<evidence type="ECO:0000313" key="2">
    <source>
        <dbReference type="Proteomes" id="UP000823405"/>
    </source>
</evidence>
<reference evidence="1" key="1">
    <citation type="journal article" date="2020" name="Fungal Divers.">
        <title>Resolving the Mortierellaceae phylogeny through synthesis of multi-gene phylogenetics and phylogenomics.</title>
        <authorList>
            <person name="Vandepol N."/>
            <person name="Liber J."/>
            <person name="Desiro A."/>
            <person name="Na H."/>
            <person name="Kennedy M."/>
            <person name="Barry K."/>
            <person name="Grigoriev I.V."/>
            <person name="Miller A.N."/>
            <person name="O'Donnell K."/>
            <person name="Stajich J.E."/>
            <person name="Bonito G."/>
        </authorList>
    </citation>
    <scope>NUCLEOTIDE SEQUENCE</scope>
    <source>
        <strain evidence="1">NVP60</strain>
    </source>
</reference>